<gene>
    <name evidence="4" type="ORF">NBH00_22975</name>
</gene>
<evidence type="ECO:0000256" key="2">
    <source>
        <dbReference type="PROSITE-ProRule" id="PRU00335"/>
    </source>
</evidence>
<dbReference type="InterPro" id="IPR009057">
    <property type="entry name" value="Homeodomain-like_sf"/>
</dbReference>
<dbReference type="InterPro" id="IPR036271">
    <property type="entry name" value="Tet_transcr_reg_TetR-rel_C_sf"/>
</dbReference>
<keyword evidence="5" id="KW-1185">Reference proteome</keyword>
<dbReference type="PROSITE" id="PS50977">
    <property type="entry name" value="HTH_TETR_2"/>
    <property type="match status" value="1"/>
</dbReference>
<evidence type="ECO:0000259" key="3">
    <source>
        <dbReference type="PROSITE" id="PS50977"/>
    </source>
</evidence>
<organism evidence="4 5">
    <name type="scientific">Paraconexibacter antarcticus</name>
    <dbReference type="NCBI Taxonomy" id="2949664"/>
    <lineage>
        <taxon>Bacteria</taxon>
        <taxon>Bacillati</taxon>
        <taxon>Actinomycetota</taxon>
        <taxon>Thermoleophilia</taxon>
        <taxon>Solirubrobacterales</taxon>
        <taxon>Paraconexibacteraceae</taxon>
        <taxon>Paraconexibacter</taxon>
    </lineage>
</organism>
<keyword evidence="1 2" id="KW-0238">DNA-binding</keyword>
<dbReference type="Pfam" id="PF00440">
    <property type="entry name" value="TetR_N"/>
    <property type="match status" value="1"/>
</dbReference>
<evidence type="ECO:0000313" key="4">
    <source>
        <dbReference type="EMBL" id="UTI64188.1"/>
    </source>
</evidence>
<dbReference type="PANTHER" id="PTHR30055">
    <property type="entry name" value="HTH-TYPE TRANSCRIPTIONAL REGULATOR RUTR"/>
    <property type="match status" value="1"/>
</dbReference>
<dbReference type="EMBL" id="CP098502">
    <property type="protein sequence ID" value="UTI64188.1"/>
    <property type="molecule type" value="Genomic_DNA"/>
</dbReference>
<accession>A0ABY5DQ98</accession>
<reference evidence="4 5" key="1">
    <citation type="submission" date="2022-06" db="EMBL/GenBank/DDBJ databases">
        <title>Paraconexibacter antarcticus.</title>
        <authorList>
            <person name="Kim C.S."/>
        </authorList>
    </citation>
    <scope>NUCLEOTIDE SEQUENCE [LARGE SCALE GENOMIC DNA]</scope>
    <source>
        <strain evidence="4 5">02-257</strain>
    </source>
</reference>
<dbReference type="InterPro" id="IPR050109">
    <property type="entry name" value="HTH-type_TetR-like_transc_reg"/>
</dbReference>
<feature type="DNA-binding region" description="H-T-H motif" evidence="2">
    <location>
        <begin position="45"/>
        <end position="64"/>
    </location>
</feature>
<protein>
    <submittedName>
        <fullName evidence="4">TetR/AcrR family transcriptional regulator</fullName>
    </submittedName>
</protein>
<dbReference type="InterPro" id="IPR001647">
    <property type="entry name" value="HTH_TetR"/>
</dbReference>
<proteinExistence type="predicted"/>
<dbReference type="PANTHER" id="PTHR30055:SF153">
    <property type="entry name" value="HTH-TYPE TRANSCRIPTIONAL REPRESSOR RV3405C"/>
    <property type="match status" value="1"/>
</dbReference>
<dbReference type="RefSeq" id="WP_254570901.1">
    <property type="nucleotide sequence ID" value="NZ_CP098502.1"/>
</dbReference>
<feature type="domain" description="HTH tetR-type" evidence="3">
    <location>
        <begin position="24"/>
        <end position="82"/>
    </location>
</feature>
<dbReference type="SUPFAM" id="SSF46689">
    <property type="entry name" value="Homeodomain-like"/>
    <property type="match status" value="1"/>
</dbReference>
<dbReference type="Gene3D" id="1.10.357.10">
    <property type="entry name" value="Tetracycline Repressor, domain 2"/>
    <property type="match status" value="1"/>
</dbReference>
<sequence>MTAKQPLMDAPDTGADRVRRIDARRNLEAIIDAAIPLLTERPRASMQQIAAAAGLHRATVHRHFPSRDDLLDELRRRAFVASIEGVRETLSSPSDSPGDALERATAAMIAVGDRYRLYRFTTWRNPESEASVSELFTLLNGLLVEAQAAGDVRTDLPLEQIGAALGGLVWAMLPPVGDGTLTAEQAARTVRTLLAAPQA</sequence>
<name>A0ABY5DQ98_9ACTN</name>
<evidence type="ECO:0000313" key="5">
    <source>
        <dbReference type="Proteomes" id="UP001056035"/>
    </source>
</evidence>
<dbReference type="SUPFAM" id="SSF48498">
    <property type="entry name" value="Tetracyclin repressor-like, C-terminal domain"/>
    <property type="match status" value="1"/>
</dbReference>
<evidence type="ECO:0000256" key="1">
    <source>
        <dbReference type="ARBA" id="ARBA00023125"/>
    </source>
</evidence>
<dbReference type="Proteomes" id="UP001056035">
    <property type="component" value="Chromosome"/>
</dbReference>